<dbReference type="EMBL" id="JACSGR010000002">
    <property type="protein sequence ID" value="MBH5328454.1"/>
    <property type="molecule type" value="Genomic_DNA"/>
</dbReference>
<dbReference type="Pfam" id="PF18050">
    <property type="entry name" value="Cyclophil_like2"/>
    <property type="match status" value="1"/>
</dbReference>
<keyword evidence="3" id="KW-1185">Reference proteome</keyword>
<gene>
    <name evidence="2" type="ORF">H9Q10_02045</name>
</gene>
<proteinExistence type="predicted"/>
<accession>A0ABS0N853</accession>
<comment type="caution">
    <text evidence="2">The sequence shown here is derived from an EMBL/GenBank/DDBJ whole genome shotgun (WGS) entry which is preliminary data.</text>
</comment>
<dbReference type="InterPro" id="IPR029000">
    <property type="entry name" value="Cyclophilin-like_dom_sf"/>
</dbReference>
<dbReference type="InterPro" id="IPR041183">
    <property type="entry name" value="Cyclophilin-like"/>
</dbReference>
<evidence type="ECO:0000313" key="2">
    <source>
        <dbReference type="EMBL" id="MBH5328454.1"/>
    </source>
</evidence>
<dbReference type="SUPFAM" id="SSF50891">
    <property type="entry name" value="Cyclophilin-like"/>
    <property type="match status" value="1"/>
</dbReference>
<dbReference type="Gene3D" id="2.40.100.20">
    <property type="match status" value="1"/>
</dbReference>
<feature type="domain" description="Cyclophilin-like" evidence="1">
    <location>
        <begin position="3"/>
        <end position="110"/>
    </location>
</feature>
<evidence type="ECO:0000259" key="1">
    <source>
        <dbReference type="Pfam" id="PF18050"/>
    </source>
</evidence>
<protein>
    <recommendedName>
        <fullName evidence="1">Cyclophilin-like domain-containing protein</fullName>
    </recommendedName>
</protein>
<dbReference type="Proteomes" id="UP000768471">
    <property type="component" value="Unassembled WGS sequence"/>
</dbReference>
<organism evidence="2 3">
    <name type="scientific">Eikenella glucosivorans</name>
    <dbReference type="NCBI Taxonomy" id="2766967"/>
    <lineage>
        <taxon>Bacteria</taxon>
        <taxon>Pseudomonadati</taxon>
        <taxon>Pseudomonadota</taxon>
        <taxon>Betaproteobacteria</taxon>
        <taxon>Neisseriales</taxon>
        <taxon>Neisseriaceae</taxon>
        <taxon>Eikenella</taxon>
    </lineage>
</organism>
<name>A0ABS0N853_9NEIS</name>
<sequence length="112" mass="12031">MNLSINGQIFAAEFAETQAAAEFAALLPLTLDMSDYNRNEKVATLPQALTAADTAVKRIEAGDILLWQGNSIVVFYESFDTPYRYTRIGKITDAAGLKAAVGAGNAAVRFGR</sequence>
<reference evidence="2 3" key="1">
    <citation type="submission" date="2020-09" db="EMBL/GenBank/DDBJ databases">
        <title>Eikenella S3660 sp. nov., isolated from a throat swab.</title>
        <authorList>
            <person name="Buhl M."/>
        </authorList>
    </citation>
    <scope>NUCLEOTIDE SEQUENCE [LARGE SCALE GENOMIC DNA]</scope>
    <source>
        <strain evidence="2 3">S3360</strain>
    </source>
</reference>
<evidence type="ECO:0000313" key="3">
    <source>
        <dbReference type="Proteomes" id="UP000768471"/>
    </source>
</evidence>